<dbReference type="EMBL" id="AMZH03004349">
    <property type="protein sequence ID" value="RRT69414.1"/>
    <property type="molecule type" value="Genomic_DNA"/>
</dbReference>
<keyword evidence="1" id="KW-0812">Transmembrane</keyword>
<reference evidence="2 3" key="1">
    <citation type="journal article" date="2014" name="Agronomy (Basel)">
        <title>A Draft Genome Sequence for Ensete ventricosum, the Drought-Tolerant Tree Against Hunger.</title>
        <authorList>
            <person name="Harrison J."/>
            <person name="Moore K.A."/>
            <person name="Paszkiewicz K."/>
            <person name="Jones T."/>
            <person name="Grant M."/>
            <person name="Ambacheew D."/>
            <person name="Muzemil S."/>
            <person name="Studholme D.J."/>
        </authorList>
    </citation>
    <scope>NUCLEOTIDE SEQUENCE [LARGE SCALE GENOMIC DNA]</scope>
</reference>
<protein>
    <submittedName>
        <fullName evidence="2">Uncharacterized protein</fullName>
    </submittedName>
</protein>
<comment type="caution">
    <text evidence="2">The sequence shown here is derived from an EMBL/GenBank/DDBJ whole genome shotgun (WGS) entry which is preliminary data.</text>
</comment>
<dbReference type="Proteomes" id="UP000287651">
    <property type="component" value="Unassembled WGS sequence"/>
</dbReference>
<accession>A0A426ZZN5</accession>
<evidence type="ECO:0000256" key="1">
    <source>
        <dbReference type="SAM" id="Phobius"/>
    </source>
</evidence>
<sequence>MDAYYRRSPNCRDWDFVEIVVLLAKGPIGRGISHVVIFFILSLGLILSLMPKVVGGSANDAASFEADAKQSASQEREGYGCRKDVLTAMYENNYGDEGGPNSDLCSKSDVSVDVDIDKVTWSPPSTIKSHRDATCLHEERVVDLIVTYPVLAWSPPPSYVDANGGGCRDVYSEVGGCLVVDLMGGSQPRLEVGIVEAPVVAIVVTRLASLCICVDGVKDNCVSAVIKRGTRVLAYALKRGEARPECLARFLGGTLQRGVA</sequence>
<evidence type="ECO:0000313" key="3">
    <source>
        <dbReference type="Proteomes" id="UP000287651"/>
    </source>
</evidence>
<name>A0A426ZZN5_ENSVE</name>
<feature type="transmembrane region" description="Helical" evidence="1">
    <location>
        <begin position="31"/>
        <end position="50"/>
    </location>
</feature>
<keyword evidence="1" id="KW-0472">Membrane</keyword>
<gene>
    <name evidence="2" type="ORF">B296_00012662</name>
</gene>
<organism evidence="2 3">
    <name type="scientific">Ensete ventricosum</name>
    <name type="common">Abyssinian banana</name>
    <name type="synonym">Musa ensete</name>
    <dbReference type="NCBI Taxonomy" id="4639"/>
    <lineage>
        <taxon>Eukaryota</taxon>
        <taxon>Viridiplantae</taxon>
        <taxon>Streptophyta</taxon>
        <taxon>Embryophyta</taxon>
        <taxon>Tracheophyta</taxon>
        <taxon>Spermatophyta</taxon>
        <taxon>Magnoliopsida</taxon>
        <taxon>Liliopsida</taxon>
        <taxon>Zingiberales</taxon>
        <taxon>Musaceae</taxon>
        <taxon>Ensete</taxon>
    </lineage>
</organism>
<keyword evidence="1" id="KW-1133">Transmembrane helix</keyword>
<proteinExistence type="predicted"/>
<evidence type="ECO:0000313" key="2">
    <source>
        <dbReference type="EMBL" id="RRT69414.1"/>
    </source>
</evidence>
<dbReference type="AlphaFoldDB" id="A0A426ZZN5"/>